<evidence type="ECO:0000256" key="8">
    <source>
        <dbReference type="ARBA" id="ARBA00022848"/>
    </source>
</evidence>
<sequence>MWIIIVIFAIILRWLHSWLIKPHQYWKEKGIPYVKPSPIVGNVGPNLLHKKSFADLLQEWYTSYSEYRYVGFYQFSSPTLIIRDPELIKQIVIKEFDTFPDHRAFVSEDMDPLWSKNLFAMKGGTKWQDMRSTLSPSFTSSKLKMMFDLMKNCSKQFVSYVNKQEGLAVIEMKDIFTRFTNDVIATTAFGVSCNSLDNPENEFFLMGKDATNFSGIRNLKFFLYALSPTFMKALDIGIFSKEVSSFFRKVIKENIKIREEKNIVRPDMLNLLMEARKGRLKLEDSTILNKPELTDDDITAQALVFFIGGFDSVSNLMCFAAYELAVNPDMQTRLREEIISTIKRDNNELTYENLMGMKYLEMFISETLRKWPPGIIGDRVSVKSFTVQPRLPEEKAVTLDPGTNIWIPIYAMHRDPNYFPDPEKFDPERFNEENKRNIQTFTYLPFGAGPRNCIGARFA</sequence>
<dbReference type="AlphaFoldDB" id="A0A8K0G3P6"/>
<keyword evidence="11 14" id="KW-0503">Monooxygenase</keyword>
<dbReference type="CDD" id="cd11056">
    <property type="entry name" value="CYP6-like"/>
    <property type="match status" value="1"/>
</dbReference>
<keyword evidence="6 13" id="KW-0479">Metal-binding</keyword>
<dbReference type="GO" id="GO:0005789">
    <property type="term" value="C:endoplasmic reticulum membrane"/>
    <property type="evidence" value="ECO:0007669"/>
    <property type="project" value="UniProtKB-SubCell"/>
</dbReference>
<comment type="subcellular location">
    <subcellularLocation>
        <location evidence="3">Endoplasmic reticulum membrane</location>
        <topology evidence="3">Peripheral membrane protein</topology>
    </subcellularLocation>
    <subcellularLocation>
        <location evidence="2">Microsome membrane</location>
        <topology evidence="2">Peripheral membrane protein</topology>
    </subcellularLocation>
</comment>
<evidence type="ECO:0000256" key="15">
    <source>
        <dbReference type="SAM" id="SignalP"/>
    </source>
</evidence>
<dbReference type="Proteomes" id="UP000801492">
    <property type="component" value="Unassembled WGS sequence"/>
</dbReference>
<comment type="similarity">
    <text evidence="4 14">Belongs to the cytochrome P450 family.</text>
</comment>
<dbReference type="PRINTS" id="PR00464">
    <property type="entry name" value="EP450II"/>
</dbReference>
<dbReference type="InterPro" id="IPR017972">
    <property type="entry name" value="Cyt_P450_CS"/>
</dbReference>
<feature type="chain" id="PRO_5035468158" description="Cytochrome P450" evidence="15">
    <location>
        <begin position="18"/>
        <end position="459"/>
    </location>
</feature>
<evidence type="ECO:0008006" key="18">
    <source>
        <dbReference type="Google" id="ProtNLM"/>
    </source>
</evidence>
<dbReference type="GO" id="GO:0005506">
    <property type="term" value="F:iron ion binding"/>
    <property type="evidence" value="ECO:0007669"/>
    <property type="project" value="InterPro"/>
</dbReference>
<evidence type="ECO:0000256" key="2">
    <source>
        <dbReference type="ARBA" id="ARBA00004174"/>
    </source>
</evidence>
<gene>
    <name evidence="16" type="ORF">ILUMI_18911</name>
</gene>
<dbReference type="GO" id="GO:0016705">
    <property type="term" value="F:oxidoreductase activity, acting on paired donors, with incorporation or reduction of molecular oxygen"/>
    <property type="evidence" value="ECO:0007669"/>
    <property type="project" value="InterPro"/>
</dbReference>
<accession>A0A8K0G3P6</accession>
<evidence type="ECO:0000256" key="12">
    <source>
        <dbReference type="ARBA" id="ARBA00023136"/>
    </source>
</evidence>
<evidence type="ECO:0000256" key="13">
    <source>
        <dbReference type="PIRSR" id="PIRSR602402-1"/>
    </source>
</evidence>
<dbReference type="GO" id="GO:0004497">
    <property type="term" value="F:monooxygenase activity"/>
    <property type="evidence" value="ECO:0007669"/>
    <property type="project" value="UniProtKB-KW"/>
</dbReference>
<dbReference type="InterPro" id="IPR050476">
    <property type="entry name" value="Insect_CytP450_Detox"/>
</dbReference>
<dbReference type="PROSITE" id="PS00086">
    <property type="entry name" value="CYTOCHROME_P450"/>
    <property type="match status" value="1"/>
</dbReference>
<evidence type="ECO:0000313" key="17">
    <source>
        <dbReference type="Proteomes" id="UP000801492"/>
    </source>
</evidence>
<dbReference type="FunFam" id="1.10.630.10:FF:000042">
    <property type="entry name" value="Cytochrome P450"/>
    <property type="match status" value="1"/>
</dbReference>
<evidence type="ECO:0000256" key="1">
    <source>
        <dbReference type="ARBA" id="ARBA00001971"/>
    </source>
</evidence>
<evidence type="ECO:0000256" key="11">
    <source>
        <dbReference type="ARBA" id="ARBA00023033"/>
    </source>
</evidence>
<dbReference type="PRINTS" id="PR00385">
    <property type="entry name" value="P450"/>
</dbReference>
<dbReference type="PANTHER" id="PTHR24292:SF54">
    <property type="entry name" value="CYP9F3-RELATED"/>
    <property type="match status" value="1"/>
</dbReference>
<dbReference type="Gene3D" id="1.10.630.10">
    <property type="entry name" value="Cytochrome P450"/>
    <property type="match status" value="1"/>
</dbReference>
<proteinExistence type="inferred from homology"/>
<protein>
    <recommendedName>
        <fullName evidence="18">Cytochrome P450</fullName>
    </recommendedName>
</protein>
<dbReference type="Pfam" id="PF00067">
    <property type="entry name" value="p450"/>
    <property type="match status" value="1"/>
</dbReference>
<keyword evidence="15" id="KW-0732">Signal</keyword>
<evidence type="ECO:0000256" key="10">
    <source>
        <dbReference type="ARBA" id="ARBA00023004"/>
    </source>
</evidence>
<evidence type="ECO:0000256" key="9">
    <source>
        <dbReference type="ARBA" id="ARBA00023002"/>
    </source>
</evidence>
<name>A0A8K0G3P6_IGNLU</name>
<comment type="caution">
    <text evidence="16">The sequence shown here is derived from an EMBL/GenBank/DDBJ whole genome shotgun (WGS) entry which is preliminary data.</text>
</comment>
<evidence type="ECO:0000256" key="6">
    <source>
        <dbReference type="ARBA" id="ARBA00022723"/>
    </source>
</evidence>
<keyword evidence="9 14" id="KW-0560">Oxidoreductase</keyword>
<evidence type="ECO:0000256" key="3">
    <source>
        <dbReference type="ARBA" id="ARBA00004406"/>
    </source>
</evidence>
<evidence type="ECO:0000256" key="4">
    <source>
        <dbReference type="ARBA" id="ARBA00010617"/>
    </source>
</evidence>
<reference evidence="16" key="1">
    <citation type="submission" date="2019-08" db="EMBL/GenBank/DDBJ databases">
        <title>The genome of the North American firefly Photinus pyralis.</title>
        <authorList>
            <consortium name="Photinus pyralis genome working group"/>
            <person name="Fallon T.R."/>
            <person name="Sander Lower S.E."/>
            <person name="Weng J.-K."/>
        </authorList>
    </citation>
    <scope>NUCLEOTIDE SEQUENCE</scope>
    <source>
        <strain evidence="16">TRF0915ILg1</strain>
        <tissue evidence="16">Whole body</tissue>
    </source>
</reference>
<comment type="cofactor">
    <cofactor evidence="1 13">
        <name>heme</name>
        <dbReference type="ChEBI" id="CHEBI:30413"/>
    </cofactor>
</comment>
<dbReference type="InterPro" id="IPR002402">
    <property type="entry name" value="Cyt_P450_E_grp-II"/>
</dbReference>
<organism evidence="16 17">
    <name type="scientific">Ignelater luminosus</name>
    <name type="common">Cucubano</name>
    <name type="synonym">Pyrophorus luminosus</name>
    <dbReference type="NCBI Taxonomy" id="2038154"/>
    <lineage>
        <taxon>Eukaryota</taxon>
        <taxon>Metazoa</taxon>
        <taxon>Ecdysozoa</taxon>
        <taxon>Arthropoda</taxon>
        <taxon>Hexapoda</taxon>
        <taxon>Insecta</taxon>
        <taxon>Pterygota</taxon>
        <taxon>Neoptera</taxon>
        <taxon>Endopterygota</taxon>
        <taxon>Coleoptera</taxon>
        <taxon>Polyphaga</taxon>
        <taxon>Elateriformia</taxon>
        <taxon>Elateroidea</taxon>
        <taxon>Elateridae</taxon>
        <taxon>Agrypninae</taxon>
        <taxon>Pyrophorini</taxon>
        <taxon>Ignelater</taxon>
    </lineage>
</organism>
<dbReference type="PANTHER" id="PTHR24292">
    <property type="entry name" value="CYTOCHROME P450"/>
    <property type="match status" value="1"/>
</dbReference>
<feature type="signal peptide" evidence="15">
    <location>
        <begin position="1"/>
        <end position="17"/>
    </location>
</feature>
<keyword evidence="7" id="KW-0256">Endoplasmic reticulum</keyword>
<keyword evidence="10 13" id="KW-0408">Iron</keyword>
<dbReference type="SUPFAM" id="SSF48264">
    <property type="entry name" value="Cytochrome P450"/>
    <property type="match status" value="1"/>
</dbReference>
<evidence type="ECO:0000256" key="5">
    <source>
        <dbReference type="ARBA" id="ARBA00022617"/>
    </source>
</evidence>
<evidence type="ECO:0000313" key="16">
    <source>
        <dbReference type="EMBL" id="KAF2887262.1"/>
    </source>
</evidence>
<dbReference type="InterPro" id="IPR036396">
    <property type="entry name" value="Cyt_P450_sf"/>
</dbReference>
<keyword evidence="8" id="KW-0492">Microsome</keyword>
<keyword evidence="12" id="KW-0472">Membrane</keyword>
<evidence type="ECO:0000256" key="7">
    <source>
        <dbReference type="ARBA" id="ARBA00022824"/>
    </source>
</evidence>
<feature type="non-terminal residue" evidence="16">
    <location>
        <position position="1"/>
    </location>
</feature>
<dbReference type="EMBL" id="VTPC01084404">
    <property type="protein sequence ID" value="KAF2887262.1"/>
    <property type="molecule type" value="Genomic_DNA"/>
</dbReference>
<dbReference type="InterPro" id="IPR001128">
    <property type="entry name" value="Cyt_P450"/>
</dbReference>
<keyword evidence="5 13" id="KW-0349">Heme</keyword>
<dbReference type="OrthoDB" id="2789670at2759"/>
<feature type="binding site" description="axial binding residue" evidence="13">
    <location>
        <position position="453"/>
    </location>
    <ligand>
        <name>heme</name>
        <dbReference type="ChEBI" id="CHEBI:30413"/>
    </ligand>
    <ligandPart>
        <name>Fe</name>
        <dbReference type="ChEBI" id="CHEBI:18248"/>
    </ligandPart>
</feature>
<keyword evidence="17" id="KW-1185">Reference proteome</keyword>
<evidence type="ECO:0000256" key="14">
    <source>
        <dbReference type="RuleBase" id="RU000461"/>
    </source>
</evidence>
<dbReference type="GO" id="GO:0020037">
    <property type="term" value="F:heme binding"/>
    <property type="evidence" value="ECO:0007669"/>
    <property type="project" value="InterPro"/>
</dbReference>